<comment type="caution">
    <text evidence="3">Lacks conserved residue(s) required for the propagation of feature annotation.</text>
</comment>
<dbReference type="GO" id="GO:0005615">
    <property type="term" value="C:extracellular space"/>
    <property type="evidence" value="ECO:0007669"/>
    <property type="project" value="TreeGrafter"/>
</dbReference>
<dbReference type="EMBL" id="JALGBI010000003">
    <property type="protein sequence ID" value="MCJ0765536.1"/>
    <property type="molecule type" value="Genomic_DNA"/>
</dbReference>
<name>A0A9X1VXC8_9BURK</name>
<comment type="similarity">
    <text evidence="2 3">Belongs to the peptidase M14 family.</text>
</comment>
<evidence type="ECO:0000256" key="1">
    <source>
        <dbReference type="ARBA" id="ARBA00001947"/>
    </source>
</evidence>
<dbReference type="PROSITE" id="PS52035">
    <property type="entry name" value="PEPTIDASE_M14"/>
    <property type="match status" value="1"/>
</dbReference>
<accession>A0A9X1VXC8</accession>
<dbReference type="CDD" id="cd06904">
    <property type="entry name" value="M14_MpaA-like"/>
    <property type="match status" value="1"/>
</dbReference>
<evidence type="ECO:0000256" key="3">
    <source>
        <dbReference type="PROSITE-ProRule" id="PRU01379"/>
    </source>
</evidence>
<dbReference type="SMART" id="SM00631">
    <property type="entry name" value="Zn_pept"/>
    <property type="match status" value="1"/>
</dbReference>
<dbReference type="PANTHER" id="PTHR11705">
    <property type="entry name" value="PROTEASE FAMILY M14 CARBOXYPEPTIDASE A,B"/>
    <property type="match status" value="1"/>
</dbReference>
<proteinExistence type="inferred from homology"/>
<dbReference type="RefSeq" id="WP_243309039.1">
    <property type="nucleotide sequence ID" value="NZ_JALGBI010000003.1"/>
</dbReference>
<dbReference type="GO" id="GO:0006508">
    <property type="term" value="P:proteolysis"/>
    <property type="evidence" value="ECO:0007669"/>
    <property type="project" value="InterPro"/>
</dbReference>
<gene>
    <name evidence="5" type="ORF">MMF98_20170</name>
</gene>
<dbReference type="AlphaFoldDB" id="A0A9X1VXC8"/>
<evidence type="ECO:0000259" key="4">
    <source>
        <dbReference type="PROSITE" id="PS52035"/>
    </source>
</evidence>
<evidence type="ECO:0000313" key="6">
    <source>
        <dbReference type="Proteomes" id="UP001139447"/>
    </source>
</evidence>
<dbReference type="SUPFAM" id="SSF53187">
    <property type="entry name" value="Zn-dependent exopeptidases"/>
    <property type="match status" value="1"/>
</dbReference>
<dbReference type="Gene3D" id="3.40.630.10">
    <property type="entry name" value="Zn peptidases"/>
    <property type="match status" value="1"/>
</dbReference>
<protein>
    <submittedName>
        <fullName evidence="5">M14 family murein peptide amidase A</fullName>
    </submittedName>
</protein>
<keyword evidence="6" id="KW-1185">Reference proteome</keyword>
<reference evidence="5" key="1">
    <citation type="submission" date="2022-03" db="EMBL/GenBank/DDBJ databases">
        <authorList>
            <person name="Woo C.Y."/>
        </authorList>
    </citation>
    <scope>NUCLEOTIDE SEQUENCE</scope>
    <source>
        <strain evidence="5">CYS-02</strain>
    </source>
</reference>
<dbReference type="GO" id="GO:0004181">
    <property type="term" value="F:metallocarboxypeptidase activity"/>
    <property type="evidence" value="ECO:0007669"/>
    <property type="project" value="InterPro"/>
</dbReference>
<feature type="domain" description="Peptidase M14" evidence="4">
    <location>
        <begin position="1"/>
        <end position="241"/>
    </location>
</feature>
<dbReference type="InterPro" id="IPR000834">
    <property type="entry name" value="Peptidase_M14"/>
</dbReference>
<dbReference type="Proteomes" id="UP001139447">
    <property type="component" value="Unassembled WGS sequence"/>
</dbReference>
<comment type="cofactor">
    <cofactor evidence="1">
        <name>Zn(2+)</name>
        <dbReference type="ChEBI" id="CHEBI:29105"/>
    </cofactor>
</comment>
<organism evidence="5 6">
    <name type="scientific">Variovorax terrae</name>
    <dbReference type="NCBI Taxonomy" id="2923278"/>
    <lineage>
        <taxon>Bacteria</taxon>
        <taxon>Pseudomonadati</taxon>
        <taxon>Pseudomonadota</taxon>
        <taxon>Betaproteobacteria</taxon>
        <taxon>Burkholderiales</taxon>
        <taxon>Comamonadaceae</taxon>
        <taxon>Variovorax</taxon>
    </lineage>
</organism>
<dbReference type="Pfam" id="PF00246">
    <property type="entry name" value="Peptidase_M14"/>
    <property type="match status" value="1"/>
</dbReference>
<evidence type="ECO:0000313" key="5">
    <source>
        <dbReference type="EMBL" id="MCJ0765536.1"/>
    </source>
</evidence>
<comment type="caution">
    <text evidence="5">The sequence shown here is derived from an EMBL/GenBank/DDBJ whole genome shotgun (WGS) entry which is preliminary data.</text>
</comment>
<dbReference type="PRINTS" id="PR00765">
    <property type="entry name" value="CRBOXYPTASEA"/>
</dbReference>
<dbReference type="PANTHER" id="PTHR11705:SF119">
    <property type="entry name" value="OS02G0119300 PROTEIN"/>
    <property type="match status" value="1"/>
</dbReference>
<sequence length="241" mass="26852">MSAALCAGARLEPSAGRSVQGRTLYVRDIRPDGEKLRVLVIGGIHGDELSSASVALHWIRLAEDPAVQMPQPVHWRFVPAVNPDGLFGQPPRRMNASGVDLNRNFPTPQWERDAPVYWAKRTGKDPRRWPGPKPLSEPETQFLHDEMQRFKPHLIVSIHAPYGVLDFDGPSVPPSKLGRLYLDQVGIFPGSLGNYGGVHKGVPVVTIELPNAQRTPLDAEMRQMWLDLLRWMSERLAAPGK</sequence>
<evidence type="ECO:0000256" key="2">
    <source>
        <dbReference type="ARBA" id="ARBA00005988"/>
    </source>
</evidence>
<dbReference type="GO" id="GO:0008270">
    <property type="term" value="F:zinc ion binding"/>
    <property type="evidence" value="ECO:0007669"/>
    <property type="project" value="InterPro"/>
</dbReference>